<dbReference type="AlphaFoldDB" id="A0A3E1K7N6"/>
<dbReference type="EMBL" id="QUZK01000039">
    <property type="protein sequence ID" value="RFF30009.1"/>
    <property type="molecule type" value="Genomic_DNA"/>
</dbReference>
<dbReference type="OrthoDB" id="9766390at2"/>
<dbReference type="InterPro" id="IPR007844">
    <property type="entry name" value="AsmA"/>
</dbReference>
<proteinExistence type="predicted"/>
<sequence>MLRKIILLVFILIALLIAALVIAALVIDPDDYREELAERASQQLGREVKLEGPMELTFFPWLALDIRDVTVGNPPGFDQAPPLAGIERATASVRVLPLLRGDIEIGAVTIERAGLHVVTARGGASNLEGLFESSEPAADSGEPVDLSQLRTGTVRFENVVLSLIDLAAGSRTELQLDSLELGSFAAGQEVPLSLAGRLVEGGETALTMALDGTVRVSADLGEVVLSDWSLDYTLPAAGAEGEAGGSLVVNPLAEPPRIELTGFTNRIEVDGLVVELSAQQPVTAIIGDIVRASLPAARLTLNGQPLDLEGEATIGETIGGRLAVRGERLDLTTLVPESAAKAGATETEADGQAAQDFSALGMFDLGFSLDLGELILVEGARLTEVTARSRLSGGELTLDPLSAKLFGGGFDGSARVDFNQQPPEVFLTPELSGIRVAELASLLTGQSPVDGEGAFTMDLRFSGFSPEQILASLDGNGDFAIADGVLQGVDLQALIDQELTTDNLGNIARTFGGETHFRTLSGGLRIEDGVIELPGVDLAAAGYAATGQGRIDLGANRVDYALALDLGEELTRKLPGALRRATQGRIPLSISGELTRPTVSVDLAALAEGAIREELGRRLLEALEDDDEEESAPQGEGEQSDAGGEQAGGEGQAAEEADEDEQRRDAARSLLRGLLESREKEPEAEPEGESAESGAEAESEPPPGR</sequence>
<dbReference type="PANTHER" id="PTHR30441">
    <property type="entry name" value="DUF748 DOMAIN-CONTAINING PROTEIN"/>
    <property type="match status" value="1"/>
</dbReference>
<organism evidence="3 4">
    <name type="scientific">Wenzhouxiangella sediminis</name>
    <dbReference type="NCBI Taxonomy" id="1792836"/>
    <lineage>
        <taxon>Bacteria</taxon>
        <taxon>Pseudomonadati</taxon>
        <taxon>Pseudomonadota</taxon>
        <taxon>Gammaproteobacteria</taxon>
        <taxon>Chromatiales</taxon>
        <taxon>Wenzhouxiangellaceae</taxon>
        <taxon>Wenzhouxiangella</taxon>
    </lineage>
</organism>
<evidence type="ECO:0000313" key="3">
    <source>
        <dbReference type="EMBL" id="RFF30009.1"/>
    </source>
</evidence>
<dbReference type="Pfam" id="PF05170">
    <property type="entry name" value="AsmA"/>
    <property type="match status" value="2"/>
</dbReference>
<evidence type="ECO:0000313" key="4">
    <source>
        <dbReference type="Proteomes" id="UP000260351"/>
    </source>
</evidence>
<gene>
    <name evidence="3" type="ORF">DZC52_09910</name>
</gene>
<feature type="domain" description="AsmA" evidence="2">
    <location>
        <begin position="3"/>
        <end position="185"/>
    </location>
</feature>
<reference evidence="3 4" key="1">
    <citation type="submission" date="2018-08" db="EMBL/GenBank/DDBJ databases">
        <title>Wenzhouxiangella salilacus sp. nov., a novel bacterium isolated from a saline lake in Xinjiang Province, China.</title>
        <authorList>
            <person name="Han S."/>
        </authorList>
    </citation>
    <scope>NUCLEOTIDE SEQUENCE [LARGE SCALE GENOMIC DNA]</scope>
    <source>
        <strain evidence="3 4">XDB06</strain>
    </source>
</reference>
<feature type="domain" description="AsmA" evidence="2">
    <location>
        <begin position="376"/>
        <end position="533"/>
    </location>
</feature>
<dbReference type="RefSeq" id="WP_116650991.1">
    <property type="nucleotide sequence ID" value="NZ_QUZK01000039.1"/>
</dbReference>
<dbReference type="GO" id="GO:0005886">
    <property type="term" value="C:plasma membrane"/>
    <property type="evidence" value="ECO:0007669"/>
    <property type="project" value="TreeGrafter"/>
</dbReference>
<keyword evidence="4" id="KW-1185">Reference proteome</keyword>
<accession>A0A3E1K7N6</accession>
<feature type="compositionally biased region" description="Low complexity" evidence="1">
    <location>
        <begin position="634"/>
        <end position="644"/>
    </location>
</feature>
<comment type="caution">
    <text evidence="3">The sequence shown here is derived from an EMBL/GenBank/DDBJ whole genome shotgun (WGS) entry which is preliminary data.</text>
</comment>
<dbReference type="PANTHER" id="PTHR30441:SF8">
    <property type="entry name" value="DUF748 DOMAIN-CONTAINING PROTEIN"/>
    <property type="match status" value="1"/>
</dbReference>
<evidence type="ECO:0000256" key="1">
    <source>
        <dbReference type="SAM" id="MobiDB-lite"/>
    </source>
</evidence>
<dbReference type="InterPro" id="IPR052894">
    <property type="entry name" value="AsmA-related"/>
</dbReference>
<dbReference type="GO" id="GO:0090313">
    <property type="term" value="P:regulation of protein targeting to membrane"/>
    <property type="evidence" value="ECO:0007669"/>
    <property type="project" value="TreeGrafter"/>
</dbReference>
<feature type="region of interest" description="Disordered" evidence="1">
    <location>
        <begin position="624"/>
        <end position="705"/>
    </location>
</feature>
<feature type="compositionally biased region" description="Acidic residues" evidence="1">
    <location>
        <begin position="684"/>
        <end position="699"/>
    </location>
</feature>
<evidence type="ECO:0000259" key="2">
    <source>
        <dbReference type="Pfam" id="PF05170"/>
    </source>
</evidence>
<name>A0A3E1K7N6_9GAMM</name>
<protein>
    <submittedName>
        <fullName evidence="3">AsmA family protein</fullName>
    </submittedName>
</protein>
<dbReference type="Proteomes" id="UP000260351">
    <property type="component" value="Unassembled WGS sequence"/>
</dbReference>